<dbReference type="InterPro" id="IPR022488">
    <property type="entry name" value="PPK2-related"/>
</dbReference>
<evidence type="ECO:0000313" key="8">
    <source>
        <dbReference type="EMBL" id="MCT7374503.1"/>
    </source>
</evidence>
<comment type="similarity">
    <text evidence="1 6">Belongs to the polyphosphate kinase 2 (PPK2) family. Class I subfamily.</text>
</comment>
<dbReference type="InterPro" id="IPR027417">
    <property type="entry name" value="P-loop_NTPase"/>
</dbReference>
<dbReference type="NCBIfam" id="TIGR03707">
    <property type="entry name" value="PPK2_P_aer"/>
    <property type="match status" value="1"/>
</dbReference>
<keyword evidence="2 6" id="KW-0808">Transferase</keyword>
<evidence type="ECO:0000256" key="2">
    <source>
        <dbReference type="ARBA" id="ARBA00022679"/>
    </source>
</evidence>
<dbReference type="Pfam" id="PF03976">
    <property type="entry name" value="PPK2"/>
    <property type="match status" value="1"/>
</dbReference>
<dbReference type="SUPFAM" id="SSF52540">
    <property type="entry name" value="P-loop containing nucleoside triphosphate hydrolases"/>
    <property type="match status" value="1"/>
</dbReference>
<evidence type="ECO:0000256" key="5">
    <source>
        <dbReference type="ARBA" id="ARBA00024500"/>
    </source>
</evidence>
<accession>A0ABT2LLG6</accession>
<dbReference type="Proteomes" id="UP001320831">
    <property type="component" value="Unassembled WGS sequence"/>
</dbReference>
<reference evidence="8 9" key="1">
    <citation type="submission" date="2022-09" db="EMBL/GenBank/DDBJ databases">
        <title>Chelativorans salina sp. nov., a novel slightly halophilic bacterium isolated from a saline lake sediment enrichment.</title>
        <authorList>
            <person name="Gao L."/>
            <person name="Fang B.-Z."/>
            <person name="Li W.-J."/>
        </authorList>
    </citation>
    <scope>NUCLEOTIDE SEQUENCE [LARGE SCALE GENOMIC DNA]</scope>
    <source>
        <strain evidence="8 9">EGI FJ00035</strain>
    </source>
</reference>
<comment type="function">
    <text evidence="6">Uses inorganic polyphosphate (polyP) as a donor to convert GDP to GTP or ADP to ATP.</text>
</comment>
<evidence type="ECO:0000256" key="4">
    <source>
        <dbReference type="ARBA" id="ARBA00023310"/>
    </source>
</evidence>
<dbReference type="InterPro" id="IPR022486">
    <property type="entry name" value="PPK2_PA0141"/>
</dbReference>
<gene>
    <name evidence="8" type="primary">ppk2</name>
    <name evidence="8" type="ORF">N5A92_05580</name>
</gene>
<sequence length="299" mass="34712">MNKALDNDTSEVGKSLTLYVDGVKRQFDINDPKLPGWVEDHALTGGGYPYDDKLKKKTYEKQLEALQVELVKLQDWLRESGERVVAVFEGRDAAGKGGSIKRVREYLNPRTARNVALVKPTETERGQWYFQRYAAQLPTAGEFVTFDRSWYNRGVIEPVMGFCTPQEHEKFLDEAPKFERMIVNDGIHLFKFWLNIGRETQLKRFHARRHSRLKYWKFSSIDLAAMEKWDDFTRMRDLMIERTHTHDAPWTVVLANDKRRARLGVIRHMLAALSYPGRDVEAIGEEDNKVVRAGPALLR</sequence>
<evidence type="ECO:0000259" key="7">
    <source>
        <dbReference type="Pfam" id="PF03976"/>
    </source>
</evidence>
<comment type="subunit">
    <text evidence="6">Homotetramer.</text>
</comment>
<comment type="catalytic activity">
    <reaction evidence="5">
        <text>[phosphate](n) + ATP = [phosphate](n+1) + ADP</text>
        <dbReference type="Rhea" id="RHEA:19573"/>
        <dbReference type="Rhea" id="RHEA-COMP:9859"/>
        <dbReference type="Rhea" id="RHEA-COMP:14280"/>
        <dbReference type="ChEBI" id="CHEBI:16838"/>
        <dbReference type="ChEBI" id="CHEBI:30616"/>
        <dbReference type="ChEBI" id="CHEBI:456216"/>
    </reaction>
    <physiologicalReaction direction="right-to-left" evidence="5">
        <dbReference type="Rhea" id="RHEA:19575"/>
    </physiologicalReaction>
</comment>
<dbReference type="PANTHER" id="PTHR34383">
    <property type="entry name" value="POLYPHOSPHATE:AMP PHOSPHOTRANSFERASE-RELATED"/>
    <property type="match status" value="1"/>
</dbReference>
<evidence type="ECO:0000256" key="3">
    <source>
        <dbReference type="ARBA" id="ARBA00022777"/>
    </source>
</evidence>
<keyword evidence="3 6" id="KW-0418">Kinase</keyword>
<comment type="caution">
    <text evidence="8">The sequence shown here is derived from an EMBL/GenBank/DDBJ whole genome shotgun (WGS) entry which is preliminary data.</text>
</comment>
<evidence type="ECO:0000313" key="9">
    <source>
        <dbReference type="Proteomes" id="UP001320831"/>
    </source>
</evidence>
<dbReference type="GO" id="GO:0008976">
    <property type="term" value="F:polyphosphate kinase activity"/>
    <property type="evidence" value="ECO:0007669"/>
    <property type="project" value="UniProtKB-EC"/>
</dbReference>
<organism evidence="8 9">
    <name type="scientific">Chelativorans salis</name>
    <dbReference type="NCBI Taxonomy" id="2978478"/>
    <lineage>
        <taxon>Bacteria</taxon>
        <taxon>Pseudomonadati</taxon>
        <taxon>Pseudomonadota</taxon>
        <taxon>Alphaproteobacteria</taxon>
        <taxon>Hyphomicrobiales</taxon>
        <taxon>Phyllobacteriaceae</taxon>
        <taxon>Chelativorans</taxon>
    </lineage>
</organism>
<dbReference type="EC" id="2.7.4.-" evidence="6"/>
<evidence type="ECO:0000256" key="1">
    <source>
        <dbReference type="ARBA" id="ARBA00009924"/>
    </source>
</evidence>
<keyword evidence="4" id="KW-0066">ATP synthesis</keyword>
<dbReference type="Gene3D" id="3.40.50.300">
    <property type="entry name" value="P-loop containing nucleotide triphosphate hydrolases"/>
    <property type="match status" value="1"/>
</dbReference>
<protein>
    <recommendedName>
        <fullName evidence="6">ADP/GDP-polyphosphate phosphotransferase</fullName>
        <ecNumber evidence="6">2.7.4.-</ecNumber>
    </recommendedName>
    <alternativeName>
        <fullName evidence="6">Polyphosphate kinase PPK2</fullName>
    </alternativeName>
</protein>
<proteinExistence type="inferred from homology"/>
<name>A0ABT2LLG6_9HYPH</name>
<feature type="domain" description="Polyphosphate kinase-2-related" evidence="7">
    <location>
        <begin position="54"/>
        <end position="276"/>
    </location>
</feature>
<dbReference type="PANTHER" id="PTHR34383:SF1">
    <property type="entry name" value="ADP-POLYPHOSPHATE PHOSPHOTRANSFERASE"/>
    <property type="match status" value="1"/>
</dbReference>
<dbReference type="RefSeq" id="WP_260900904.1">
    <property type="nucleotide sequence ID" value="NZ_JAOCZP010000001.1"/>
</dbReference>
<keyword evidence="9" id="KW-1185">Reference proteome</keyword>
<dbReference type="EMBL" id="JAOCZP010000001">
    <property type="protein sequence ID" value="MCT7374503.1"/>
    <property type="molecule type" value="Genomic_DNA"/>
</dbReference>
<evidence type="ECO:0000256" key="6">
    <source>
        <dbReference type="RuleBase" id="RU369062"/>
    </source>
</evidence>